<dbReference type="EMBL" id="JAKIKT010000001">
    <property type="protein sequence ID" value="MCL2912538.1"/>
    <property type="molecule type" value="Genomic_DNA"/>
</dbReference>
<keyword evidence="3" id="KW-1185">Reference proteome</keyword>
<comment type="caution">
    <text evidence="2">The sequence shown here is derived from an EMBL/GenBank/DDBJ whole genome shotgun (WGS) entry which is preliminary data.</text>
</comment>
<accession>A0ABT0N279</accession>
<dbReference type="Proteomes" id="UP001202831">
    <property type="component" value="Unassembled WGS sequence"/>
</dbReference>
<proteinExistence type="predicted"/>
<dbReference type="RefSeq" id="WP_249247364.1">
    <property type="nucleotide sequence ID" value="NZ_JAKIKT010000001.1"/>
</dbReference>
<reference evidence="2 3" key="1">
    <citation type="submission" date="2022-01" db="EMBL/GenBank/DDBJ databases">
        <title>Whole genome-based taxonomy of the Shewanellaceae.</title>
        <authorList>
            <person name="Martin-Rodriguez A.J."/>
        </authorList>
    </citation>
    <scope>NUCLEOTIDE SEQUENCE [LARGE SCALE GENOMIC DNA]</scope>
    <source>
        <strain evidence="2 3">DSM 21332</strain>
    </source>
</reference>
<keyword evidence="1" id="KW-1133">Transmembrane helix</keyword>
<gene>
    <name evidence="2" type="ORF">L2725_01855</name>
</gene>
<evidence type="ECO:0000313" key="2">
    <source>
        <dbReference type="EMBL" id="MCL2912538.1"/>
    </source>
</evidence>
<keyword evidence="1" id="KW-0812">Transmembrane</keyword>
<name>A0ABT0N279_9GAMM</name>
<evidence type="ECO:0000313" key="3">
    <source>
        <dbReference type="Proteomes" id="UP001202831"/>
    </source>
</evidence>
<organism evidence="2 3">
    <name type="scientific">Shewanella corallii</name>
    <dbReference type="NCBI Taxonomy" id="560080"/>
    <lineage>
        <taxon>Bacteria</taxon>
        <taxon>Pseudomonadati</taxon>
        <taxon>Pseudomonadota</taxon>
        <taxon>Gammaproteobacteria</taxon>
        <taxon>Alteromonadales</taxon>
        <taxon>Shewanellaceae</taxon>
        <taxon>Shewanella</taxon>
    </lineage>
</organism>
<keyword evidence="1" id="KW-0472">Membrane</keyword>
<sequence length="195" mass="22202">MAEEQEQATEETKAKPQMKLDNRELTKTSFWVGQVFMMLATVLGVFLAAQEGLSQAIAFDNLTNKQSNYYLRRSLYDEVQDNVAVVEAYANMLKTNPPYDLKNNSPAMGTFIWENMKYSPFTLETPTPVLSQIRRYYLQVDDIVQKIETRTIGSRFGAGKLLELNQSMTNTVLPELKTSYEKLETSLTKAGMTLE</sequence>
<feature type="transmembrane region" description="Helical" evidence="1">
    <location>
        <begin position="28"/>
        <end position="49"/>
    </location>
</feature>
<evidence type="ECO:0000256" key="1">
    <source>
        <dbReference type="SAM" id="Phobius"/>
    </source>
</evidence>
<protein>
    <submittedName>
        <fullName evidence="2">Uncharacterized protein</fullName>
    </submittedName>
</protein>